<feature type="compositionally biased region" description="Low complexity" evidence="1">
    <location>
        <begin position="213"/>
        <end position="224"/>
    </location>
</feature>
<gene>
    <name evidence="4" type="ORF">BJ989_001966</name>
</gene>
<dbReference type="InterPro" id="IPR025194">
    <property type="entry name" value="RodZ-like_C"/>
</dbReference>
<feature type="transmembrane region" description="Helical" evidence="2">
    <location>
        <begin position="78"/>
        <end position="99"/>
    </location>
</feature>
<proteinExistence type="predicted"/>
<protein>
    <recommendedName>
        <fullName evidence="3">Cytoskeleton protein RodZ-like C-terminal domain-containing protein</fullName>
    </recommendedName>
</protein>
<feature type="region of interest" description="Disordered" evidence="1">
    <location>
        <begin position="278"/>
        <end position="348"/>
    </location>
</feature>
<dbReference type="SUPFAM" id="SSF47413">
    <property type="entry name" value="lambda repressor-like DNA-binding domains"/>
    <property type="match status" value="1"/>
</dbReference>
<dbReference type="PANTHER" id="PTHR34475:SF1">
    <property type="entry name" value="CYTOSKELETON PROTEIN RODZ"/>
    <property type="match status" value="1"/>
</dbReference>
<sequence length="634" mass="65503">MSAAARSHEGHETDRSHERPLGLRGVDGARPVDDAPQPAPALEPLEVRRNGGLAGLVGVLAAAVAIAWLGRATAGGGAVAWLLALGTAAVAAAHLRAFLDARTPLLVADTLGVRIRLGRTWRGLPWSAVRAVEHTPSRGPLRDGRLVVHPHDPDGFLDALDAAGRRRAALASRLHGAPVAVPLGLATRVVGADDLGLALDALADGATAVVAEQAGDPAPDAPAAEEAREAGRADDPVVEEARQADDPVVEEARQGRLETHDPRPWLARGIAALAEAVPTRARRGAEDATVEADDPRDEAGDAEVEVAAPVATATPAPARETSAAQRTEVHRDPAPAAPSAADLLPEGRELRRPGSVDLVEEAPVWGDRVRPIATAGEPVAPLVIDDFAVEPAADPVVGPELAAARTRLGLSVDQLAARTRIRPHVIESIEVDDFAPCGGDFYARGHLRTLARVLGVDVAPLLAAYDERYAHAPVDARRVFEAELATTPLGSIRGTRGGPDWSVLVAAFMTVVLAWSVVQLLLDSPPEVRQPAPTLRNGSGGLGGGPAQADPVDVVVSAVQGGATVEVRGGDGETVFSGDIAHGESRALEVVPPVQVRADDAGAVTARVDGDDKGRLGETGSPATQTYVVARGDG</sequence>
<organism evidence="4 5">
    <name type="scientific">Nocardioides perillae</name>
    <dbReference type="NCBI Taxonomy" id="1119534"/>
    <lineage>
        <taxon>Bacteria</taxon>
        <taxon>Bacillati</taxon>
        <taxon>Actinomycetota</taxon>
        <taxon>Actinomycetes</taxon>
        <taxon>Propionibacteriales</taxon>
        <taxon>Nocardioidaceae</taxon>
        <taxon>Nocardioides</taxon>
    </lineage>
</organism>
<feature type="transmembrane region" description="Helical" evidence="2">
    <location>
        <begin position="53"/>
        <end position="72"/>
    </location>
</feature>
<dbReference type="InterPro" id="IPR010982">
    <property type="entry name" value="Lambda_DNA-bd_dom_sf"/>
</dbReference>
<dbReference type="GO" id="GO:0003677">
    <property type="term" value="F:DNA binding"/>
    <property type="evidence" value="ECO:0007669"/>
    <property type="project" value="InterPro"/>
</dbReference>
<evidence type="ECO:0000313" key="4">
    <source>
        <dbReference type="EMBL" id="NYG55662.1"/>
    </source>
</evidence>
<feature type="compositionally biased region" description="Acidic residues" evidence="1">
    <location>
        <begin position="288"/>
        <end position="304"/>
    </location>
</feature>
<keyword evidence="2" id="KW-0472">Membrane</keyword>
<evidence type="ECO:0000313" key="5">
    <source>
        <dbReference type="Proteomes" id="UP000544110"/>
    </source>
</evidence>
<feature type="compositionally biased region" description="Basic and acidic residues" evidence="1">
    <location>
        <begin position="225"/>
        <end position="263"/>
    </location>
</feature>
<name>A0A7Y9UM22_9ACTN</name>
<evidence type="ECO:0000259" key="3">
    <source>
        <dbReference type="Pfam" id="PF13464"/>
    </source>
</evidence>
<feature type="compositionally biased region" description="Low complexity" evidence="1">
    <location>
        <begin position="305"/>
        <end position="324"/>
    </location>
</feature>
<comment type="caution">
    <text evidence="4">The sequence shown here is derived from an EMBL/GenBank/DDBJ whole genome shotgun (WGS) entry which is preliminary data.</text>
</comment>
<dbReference type="PANTHER" id="PTHR34475">
    <property type="match status" value="1"/>
</dbReference>
<dbReference type="InterPro" id="IPR001387">
    <property type="entry name" value="Cro/C1-type_HTH"/>
</dbReference>
<dbReference type="Gene3D" id="1.10.260.40">
    <property type="entry name" value="lambda repressor-like DNA-binding domains"/>
    <property type="match status" value="1"/>
</dbReference>
<feature type="domain" description="Cytoskeleton protein RodZ-like C-terminal" evidence="3">
    <location>
        <begin position="562"/>
        <end position="613"/>
    </location>
</feature>
<feature type="region of interest" description="Disordered" evidence="1">
    <location>
        <begin position="213"/>
        <end position="263"/>
    </location>
</feature>
<dbReference type="Pfam" id="PF13413">
    <property type="entry name" value="HTH_25"/>
    <property type="match status" value="1"/>
</dbReference>
<dbReference type="InterPro" id="IPR050400">
    <property type="entry name" value="Bact_Cytoskel_RodZ"/>
</dbReference>
<keyword evidence="2" id="KW-0812">Transmembrane</keyword>
<dbReference type="CDD" id="cd00093">
    <property type="entry name" value="HTH_XRE"/>
    <property type="match status" value="1"/>
</dbReference>
<dbReference type="RefSeq" id="WP_179518067.1">
    <property type="nucleotide sequence ID" value="NZ_JACCAC010000001.1"/>
</dbReference>
<evidence type="ECO:0000256" key="2">
    <source>
        <dbReference type="SAM" id="Phobius"/>
    </source>
</evidence>
<evidence type="ECO:0000256" key="1">
    <source>
        <dbReference type="SAM" id="MobiDB-lite"/>
    </source>
</evidence>
<feature type="region of interest" description="Disordered" evidence="1">
    <location>
        <begin position="1"/>
        <end position="43"/>
    </location>
</feature>
<keyword evidence="2" id="KW-1133">Transmembrane helix</keyword>
<accession>A0A7Y9UM22</accession>
<feature type="compositionally biased region" description="Basic and acidic residues" evidence="1">
    <location>
        <begin position="1"/>
        <end position="21"/>
    </location>
</feature>
<dbReference type="Pfam" id="PF13464">
    <property type="entry name" value="RodZ_C"/>
    <property type="match status" value="1"/>
</dbReference>
<reference evidence="4 5" key="1">
    <citation type="submission" date="2020-07" db="EMBL/GenBank/DDBJ databases">
        <title>Sequencing the genomes of 1000 actinobacteria strains.</title>
        <authorList>
            <person name="Klenk H.-P."/>
        </authorList>
    </citation>
    <scope>NUCLEOTIDE SEQUENCE [LARGE SCALE GENOMIC DNA]</scope>
    <source>
        <strain evidence="4 5">DSM 24552</strain>
    </source>
</reference>
<dbReference type="Proteomes" id="UP000544110">
    <property type="component" value="Unassembled WGS sequence"/>
</dbReference>
<dbReference type="EMBL" id="JACCAC010000001">
    <property type="protein sequence ID" value="NYG55662.1"/>
    <property type="molecule type" value="Genomic_DNA"/>
</dbReference>
<dbReference type="AlphaFoldDB" id="A0A7Y9UM22"/>
<keyword evidence="5" id="KW-1185">Reference proteome</keyword>